<evidence type="ECO:0000259" key="3">
    <source>
        <dbReference type="PROSITE" id="PS51724"/>
    </source>
</evidence>
<proteinExistence type="predicted"/>
<keyword evidence="2" id="KW-0472">Membrane</keyword>
<evidence type="ECO:0000256" key="1">
    <source>
        <dbReference type="SAM" id="MobiDB-lite"/>
    </source>
</evidence>
<dbReference type="Proteomes" id="UP000267798">
    <property type="component" value="Unassembled WGS sequence"/>
</dbReference>
<reference evidence="4 5" key="1">
    <citation type="submission" date="2018-09" db="EMBL/GenBank/DDBJ databases">
        <title>Paenibacillus aracenensis nov. sp. isolated from a cave in southern Spain.</title>
        <authorList>
            <person name="Jurado V."/>
            <person name="Gutierrez-Patricio S."/>
            <person name="Gonzalez-Pimentel J.L."/>
            <person name="Miller A.Z."/>
            <person name="Laiz L."/>
            <person name="Saiz-Jimenez C."/>
        </authorList>
    </citation>
    <scope>NUCLEOTIDE SEQUENCE [LARGE SCALE GENOMIC DNA]</scope>
    <source>
        <strain evidence="4 5">JCM 19203</strain>
    </source>
</reference>
<dbReference type="RefSeq" id="WP_120107849.1">
    <property type="nucleotide sequence ID" value="NZ_QXQB01000001.1"/>
</dbReference>
<feature type="region of interest" description="Disordered" evidence="1">
    <location>
        <begin position="1"/>
        <end position="56"/>
    </location>
</feature>
<evidence type="ECO:0000313" key="5">
    <source>
        <dbReference type="Proteomes" id="UP000267798"/>
    </source>
</evidence>
<protein>
    <recommendedName>
        <fullName evidence="3">SPOR domain-containing protein</fullName>
    </recommendedName>
</protein>
<accession>A0A3A6PJJ6</accession>
<evidence type="ECO:0000313" key="4">
    <source>
        <dbReference type="EMBL" id="RJX41425.1"/>
    </source>
</evidence>
<keyword evidence="2" id="KW-0812">Transmembrane</keyword>
<dbReference type="SUPFAM" id="SSF110997">
    <property type="entry name" value="Sporulation related repeat"/>
    <property type="match status" value="1"/>
</dbReference>
<feature type="transmembrane region" description="Helical" evidence="2">
    <location>
        <begin position="166"/>
        <end position="194"/>
    </location>
</feature>
<dbReference type="EMBL" id="QXQB01000001">
    <property type="protein sequence ID" value="RJX41425.1"/>
    <property type="molecule type" value="Genomic_DNA"/>
</dbReference>
<dbReference type="InterPro" id="IPR007730">
    <property type="entry name" value="SPOR-like_dom"/>
</dbReference>
<keyword evidence="5" id="KW-1185">Reference proteome</keyword>
<dbReference type="OrthoDB" id="2680382at2"/>
<dbReference type="GO" id="GO:0042834">
    <property type="term" value="F:peptidoglycan binding"/>
    <property type="evidence" value="ECO:0007669"/>
    <property type="project" value="InterPro"/>
</dbReference>
<dbReference type="InterPro" id="IPR036680">
    <property type="entry name" value="SPOR-like_sf"/>
</dbReference>
<organism evidence="4 5">
    <name type="scientific">Paenibacillus pinisoli</name>
    <dbReference type="NCBI Taxonomy" id="1276110"/>
    <lineage>
        <taxon>Bacteria</taxon>
        <taxon>Bacillati</taxon>
        <taxon>Bacillota</taxon>
        <taxon>Bacilli</taxon>
        <taxon>Bacillales</taxon>
        <taxon>Paenibacillaceae</taxon>
        <taxon>Paenibacillus</taxon>
    </lineage>
</organism>
<dbReference type="AlphaFoldDB" id="A0A3A6PJJ6"/>
<comment type="caution">
    <text evidence="4">The sequence shown here is derived from an EMBL/GenBank/DDBJ whole genome shotgun (WGS) entry which is preliminary data.</text>
</comment>
<name>A0A3A6PJJ6_9BACL</name>
<feature type="compositionally biased region" description="Basic and acidic residues" evidence="1">
    <location>
        <begin position="9"/>
        <end position="33"/>
    </location>
</feature>
<sequence>MKPNNRITYRFDRQGQQIGHKEEKPQRTEERRKLSPAGNVIPLYQPAASNGIDDTHPWDSVFQEDVGALEKLIRDSEGEPGRGHAHTDIEASIRNGASAAPSQDLHEPEASDPWASLQHDITVPSAPEREHEREYDWRRGENRHHLIVDDEGPVIRKTGGPSWLNVFLSVAGALATGALFGYFILTLFTGGIIWPGSSQNGSAAEGKGVTLDDIVNLPVAGGIDDEDKGGAGAKTPPSGQPDKPAATATVSLGGEQSYSVLQYGVFKGTEGRDEAMRQLAAKGLPAAAIHSGDSYYVYAGLATSQKEAEVLAAEMPDMLIYKKELKLALPDRIAFTGSEGDAKQFFERTHALVASWSSLIVTQLEQADLSPIGEAAAKAWQDKLGEWKNSAETMKKGVGDSKEGEQLAKLTDAIGDAGNAMLAYGKAASKANLWTAQEALMRAVLAQKEWFESMSAL</sequence>
<dbReference type="PROSITE" id="PS51724">
    <property type="entry name" value="SPOR"/>
    <property type="match status" value="1"/>
</dbReference>
<feature type="region of interest" description="Disordered" evidence="1">
    <location>
        <begin position="224"/>
        <end position="246"/>
    </location>
</feature>
<feature type="domain" description="SPOR" evidence="3">
    <location>
        <begin position="253"/>
        <end position="328"/>
    </location>
</feature>
<evidence type="ECO:0000256" key="2">
    <source>
        <dbReference type="SAM" id="Phobius"/>
    </source>
</evidence>
<gene>
    <name evidence="4" type="ORF">D3P09_05475</name>
</gene>
<keyword evidence="2" id="KW-1133">Transmembrane helix</keyword>